<accession>A0ABY0FMA4</accession>
<dbReference type="InterPro" id="IPR050644">
    <property type="entry name" value="PG_Glycine_Bridge_Synth"/>
</dbReference>
<comment type="caution">
    <text evidence="7">The sequence shown here is derived from an EMBL/GenBank/DDBJ whole genome shotgun (WGS) entry which is preliminary data.</text>
</comment>
<proteinExistence type="inferred from homology"/>
<sequence length="310" mass="35390">MNIPITQSKEWQNLQNDLGEANFFEKTADYQYLAILKKALVGNYFYLPYGPVTDSKHGFDKALKSLQALAQDHNAIFIRIEPQDSDFLSYAPKNIKKSTDLNPKETWTLDLTGDDTELKQKLPSRLLRYHKNASQKGITIETSHDPQDIKYLLALQKALASEKGINTFSEKYLQTELEQPFATLYLVKYQNPDTNSKEIIAAGLVFDDTHTRYNLQGAQNATGRKLHATGILTVQLILDAKAKNLKTFDFWGIAPENAPSSHPWAGFTNFKKTFAGQEVDYAGTYDIIINPTKYHFYQLFRKLNRLLRRA</sequence>
<dbReference type="PANTHER" id="PTHR36174">
    <property type="entry name" value="LIPID II:GLYCINE GLYCYLTRANSFERASE"/>
    <property type="match status" value="1"/>
</dbReference>
<dbReference type="PANTHER" id="PTHR36174:SF1">
    <property type="entry name" value="LIPID II:GLYCINE GLYCYLTRANSFERASE"/>
    <property type="match status" value="1"/>
</dbReference>
<gene>
    <name evidence="7" type="ORF">G3RUM_00271</name>
</gene>
<evidence type="ECO:0000256" key="6">
    <source>
        <dbReference type="ARBA" id="ARBA00023316"/>
    </source>
</evidence>
<keyword evidence="5" id="KW-0012">Acyltransferase</keyword>
<evidence type="ECO:0000313" key="7">
    <source>
        <dbReference type="EMBL" id="RYC74991.1"/>
    </source>
</evidence>
<evidence type="ECO:0000256" key="3">
    <source>
        <dbReference type="ARBA" id="ARBA00022960"/>
    </source>
</evidence>
<dbReference type="Proteomes" id="UP001191019">
    <property type="component" value="Unassembled WGS sequence"/>
</dbReference>
<dbReference type="RefSeq" id="WP_164998328.1">
    <property type="nucleotide sequence ID" value="NZ_PRLM01000002.1"/>
</dbReference>
<reference evidence="7 8" key="1">
    <citation type="journal article" date="2018" name="bioRxiv">
        <title>Evidence of independent acquisition and adaption of ultra-small bacteria to human hosts across the highly diverse yet reduced genomes of the phylum Saccharibacteria.</title>
        <authorList>
            <person name="McLean J.S."/>
            <person name="Bor B."/>
            <person name="To T.T."/>
            <person name="Liu Q."/>
            <person name="Kearns K.A."/>
            <person name="Solden L.M."/>
            <person name="Wrighton K.C."/>
            <person name="He X."/>
            <person name="Shi W."/>
        </authorList>
    </citation>
    <scope>NUCLEOTIDE SEQUENCE [LARGE SCALE GENOMIC DNA]</scope>
    <source>
        <strain evidence="7 8">TM7_G3_2_Rum_HOT_351B</strain>
    </source>
</reference>
<dbReference type="PROSITE" id="PS51191">
    <property type="entry name" value="FEMABX"/>
    <property type="match status" value="1"/>
</dbReference>
<evidence type="ECO:0000256" key="1">
    <source>
        <dbReference type="ARBA" id="ARBA00009943"/>
    </source>
</evidence>
<dbReference type="Gene3D" id="3.40.630.30">
    <property type="match status" value="1"/>
</dbReference>
<evidence type="ECO:0000313" key="8">
    <source>
        <dbReference type="Proteomes" id="UP001191019"/>
    </source>
</evidence>
<dbReference type="SUPFAM" id="SSF55729">
    <property type="entry name" value="Acyl-CoA N-acyltransferases (Nat)"/>
    <property type="match status" value="2"/>
</dbReference>
<protein>
    <recommendedName>
        <fullName evidence="9">Methicillin resistance protein</fullName>
    </recommendedName>
</protein>
<evidence type="ECO:0000256" key="5">
    <source>
        <dbReference type="ARBA" id="ARBA00023315"/>
    </source>
</evidence>
<dbReference type="InterPro" id="IPR003447">
    <property type="entry name" value="FEMABX"/>
</dbReference>
<comment type="similarity">
    <text evidence="1">Belongs to the FemABX family.</text>
</comment>
<keyword evidence="3" id="KW-0133">Cell shape</keyword>
<organism evidence="7 8">
    <name type="scientific">Candidatus Nanosyncoccus alces</name>
    <dbReference type="NCBI Taxonomy" id="2171997"/>
    <lineage>
        <taxon>Bacteria</taxon>
        <taxon>Candidatus Saccharimonadota</taxon>
        <taxon>Candidatus Nanosyncoccalia</taxon>
        <taxon>Candidatus Nanosyncoccales</taxon>
        <taxon>Candidatus Nanosyncoccaceae</taxon>
        <taxon>Candidatus Nanosyncoccus</taxon>
    </lineage>
</organism>
<keyword evidence="6" id="KW-0961">Cell wall biogenesis/degradation</keyword>
<keyword evidence="2" id="KW-0808">Transferase</keyword>
<evidence type="ECO:0000256" key="2">
    <source>
        <dbReference type="ARBA" id="ARBA00022679"/>
    </source>
</evidence>
<dbReference type="EMBL" id="PRLM01000002">
    <property type="protein sequence ID" value="RYC74991.1"/>
    <property type="molecule type" value="Genomic_DNA"/>
</dbReference>
<dbReference type="InterPro" id="IPR016181">
    <property type="entry name" value="Acyl_CoA_acyltransferase"/>
</dbReference>
<keyword evidence="8" id="KW-1185">Reference proteome</keyword>
<evidence type="ECO:0008006" key="9">
    <source>
        <dbReference type="Google" id="ProtNLM"/>
    </source>
</evidence>
<evidence type="ECO:0000256" key="4">
    <source>
        <dbReference type="ARBA" id="ARBA00022984"/>
    </source>
</evidence>
<keyword evidence="4" id="KW-0573">Peptidoglycan synthesis</keyword>
<name>A0ABY0FMA4_9BACT</name>
<dbReference type="Pfam" id="PF02388">
    <property type="entry name" value="FemAB"/>
    <property type="match status" value="1"/>
</dbReference>
<reference evidence="7 8" key="2">
    <citation type="journal article" date="2020" name="Cell Rep.">
        <title>Acquisition and Adaptation of Ultra-small Parasitic Reduced Genome Bacteria to Mammalian Hosts.</title>
        <authorList>
            <person name="McLean J.S."/>
            <person name="Bor B."/>
            <person name="Kerns K.A."/>
            <person name="Liu Q."/>
            <person name="To T.T."/>
            <person name="Solden L."/>
            <person name="Hendrickson E.L."/>
            <person name="Wrighton K."/>
            <person name="Shi W."/>
            <person name="He X."/>
        </authorList>
    </citation>
    <scope>NUCLEOTIDE SEQUENCE [LARGE SCALE GENOMIC DNA]</scope>
    <source>
        <strain evidence="7 8">TM7_G3_2_Rum_HOT_351B</strain>
    </source>
</reference>